<sequence length="51" mass="5556">MVDAIVVNNNVEAENAFKTSIASKVGDALEVKRREVSKTIFGSSTQVEDEE</sequence>
<gene>
    <name evidence="1" type="ORF">METZ01_LOCUS384929</name>
</gene>
<reference evidence="1" key="1">
    <citation type="submission" date="2018-05" db="EMBL/GenBank/DDBJ databases">
        <authorList>
            <person name="Lanie J.A."/>
            <person name="Ng W.-L."/>
            <person name="Kazmierczak K.M."/>
            <person name="Andrzejewski T.M."/>
            <person name="Davidsen T.M."/>
            <person name="Wayne K.J."/>
            <person name="Tettelin H."/>
            <person name="Glass J.I."/>
            <person name="Rusch D."/>
            <person name="Podicherti R."/>
            <person name="Tsui H.-C.T."/>
            <person name="Winkler M.E."/>
        </authorList>
    </citation>
    <scope>NUCLEOTIDE SEQUENCE</scope>
</reference>
<protein>
    <submittedName>
        <fullName evidence="1">Uncharacterized protein</fullName>
    </submittedName>
</protein>
<organism evidence="1">
    <name type="scientific">marine metagenome</name>
    <dbReference type="NCBI Taxonomy" id="408172"/>
    <lineage>
        <taxon>unclassified sequences</taxon>
        <taxon>metagenomes</taxon>
        <taxon>ecological metagenomes</taxon>
    </lineage>
</organism>
<evidence type="ECO:0000313" key="1">
    <source>
        <dbReference type="EMBL" id="SVD32075.1"/>
    </source>
</evidence>
<dbReference type="AlphaFoldDB" id="A0A382UDZ1"/>
<dbReference type="EMBL" id="UINC01143258">
    <property type="protein sequence ID" value="SVD32075.1"/>
    <property type="molecule type" value="Genomic_DNA"/>
</dbReference>
<proteinExistence type="predicted"/>
<name>A0A382UDZ1_9ZZZZ</name>
<accession>A0A382UDZ1</accession>